<feature type="domain" description="YrhK" evidence="2">
    <location>
        <begin position="148"/>
        <end position="204"/>
    </location>
</feature>
<evidence type="ECO:0000313" key="10">
    <source>
        <dbReference type="Proteomes" id="UP000440367"/>
    </source>
</evidence>
<feature type="domain" description="YrhK" evidence="2">
    <location>
        <begin position="77"/>
        <end position="138"/>
    </location>
</feature>
<proteinExistence type="predicted"/>
<dbReference type="Proteomes" id="UP000440367">
    <property type="component" value="Unassembled WGS sequence"/>
</dbReference>
<dbReference type="Proteomes" id="UP000437068">
    <property type="component" value="Unassembled WGS sequence"/>
</dbReference>
<feature type="transmembrane region" description="Helical" evidence="1">
    <location>
        <begin position="156"/>
        <end position="174"/>
    </location>
</feature>
<dbReference type="EMBL" id="QXFW01000115">
    <property type="protein sequence ID" value="KAE9024520.1"/>
    <property type="molecule type" value="Genomic_DNA"/>
</dbReference>
<reference evidence="8 9" key="1">
    <citation type="submission" date="2018-08" db="EMBL/GenBank/DDBJ databases">
        <title>Genomic investigation of the strawberry pathogen Phytophthora fragariae indicates pathogenicity is determined by transcriptional variation in three key races.</title>
        <authorList>
            <person name="Adams T.M."/>
            <person name="Armitage A.D."/>
            <person name="Sobczyk M.K."/>
            <person name="Bates H.J."/>
            <person name="Dunwell J.M."/>
            <person name="Nellist C.F."/>
            <person name="Harrison R.J."/>
        </authorList>
    </citation>
    <scope>NUCLEOTIDE SEQUENCE [LARGE SCALE GENOMIC DNA]</scope>
    <source>
        <strain evidence="7 9">A4</strain>
        <strain evidence="6 10">BC-1</strain>
        <strain evidence="5 11">NOV-5</strain>
        <strain evidence="3 8">NOV-9</strain>
        <strain evidence="4 12">SCRP245</strain>
    </source>
</reference>
<feature type="transmembrane region" description="Helical" evidence="1">
    <location>
        <begin position="82"/>
        <end position="101"/>
    </location>
</feature>
<keyword evidence="1" id="KW-1133">Transmembrane helix</keyword>
<keyword evidence="1" id="KW-0812">Transmembrane</keyword>
<accession>A0A6A4EBG0</accession>
<evidence type="ECO:0000256" key="1">
    <source>
        <dbReference type="SAM" id="Phobius"/>
    </source>
</evidence>
<name>A0A6A4EBG0_9STRA</name>
<comment type="caution">
    <text evidence="7">The sequence shown here is derived from an EMBL/GenBank/DDBJ whole genome shotgun (WGS) entry which is preliminary data.</text>
</comment>
<keyword evidence="1" id="KW-0472">Membrane</keyword>
<evidence type="ECO:0000313" key="5">
    <source>
        <dbReference type="EMBL" id="KAE9152083.1"/>
    </source>
</evidence>
<evidence type="ECO:0000313" key="4">
    <source>
        <dbReference type="EMBL" id="KAE9024520.1"/>
    </source>
</evidence>
<evidence type="ECO:0000313" key="6">
    <source>
        <dbReference type="EMBL" id="KAE9249080.1"/>
    </source>
</evidence>
<organism evidence="7 9">
    <name type="scientific">Phytophthora fragariae</name>
    <dbReference type="NCBI Taxonomy" id="53985"/>
    <lineage>
        <taxon>Eukaryota</taxon>
        <taxon>Sar</taxon>
        <taxon>Stramenopiles</taxon>
        <taxon>Oomycota</taxon>
        <taxon>Peronosporomycetes</taxon>
        <taxon>Peronosporales</taxon>
        <taxon>Peronosporaceae</taxon>
        <taxon>Phytophthora</taxon>
    </lineage>
</organism>
<evidence type="ECO:0000313" key="11">
    <source>
        <dbReference type="Proteomes" id="UP000440732"/>
    </source>
</evidence>
<dbReference type="Proteomes" id="UP000429523">
    <property type="component" value="Unassembled WGS sequence"/>
</dbReference>
<evidence type="ECO:0000313" key="12">
    <source>
        <dbReference type="Proteomes" id="UP000460718"/>
    </source>
</evidence>
<dbReference type="Pfam" id="PF14145">
    <property type="entry name" value="YrhK"/>
    <property type="match status" value="3"/>
</dbReference>
<dbReference type="AlphaFoldDB" id="A0A6A4EBG0"/>
<dbReference type="Proteomes" id="UP000440732">
    <property type="component" value="Unassembled WGS sequence"/>
</dbReference>
<dbReference type="EMBL" id="QXGD01000179">
    <property type="protein sequence ID" value="KAE9249080.1"/>
    <property type="molecule type" value="Genomic_DNA"/>
</dbReference>
<dbReference type="InterPro" id="IPR025424">
    <property type="entry name" value="YrhK_domain"/>
</dbReference>
<evidence type="ECO:0000313" key="8">
    <source>
        <dbReference type="Proteomes" id="UP000429523"/>
    </source>
</evidence>
<evidence type="ECO:0000313" key="3">
    <source>
        <dbReference type="EMBL" id="KAE8945260.1"/>
    </source>
</evidence>
<gene>
    <name evidence="7" type="ORF">PF001_g4080</name>
    <name evidence="6" type="ORF">PF002_g5490</name>
    <name evidence="5" type="ORF">PF006_g3682</name>
    <name evidence="3" type="ORF">PF009_g5095</name>
    <name evidence="4" type="ORF">PF011_g3481</name>
</gene>
<dbReference type="EMBL" id="QXGE01000135">
    <property type="protein sequence ID" value="KAE9323118.1"/>
    <property type="molecule type" value="Genomic_DNA"/>
</dbReference>
<feature type="transmembrane region" description="Helical" evidence="1">
    <location>
        <begin position="267"/>
        <end position="289"/>
    </location>
</feature>
<dbReference type="Proteomes" id="UP000460718">
    <property type="component" value="Unassembled WGS sequence"/>
</dbReference>
<dbReference type="EMBL" id="QXGA01000120">
    <property type="protein sequence ID" value="KAE9152083.1"/>
    <property type="molecule type" value="Genomic_DNA"/>
</dbReference>
<evidence type="ECO:0000259" key="2">
    <source>
        <dbReference type="Pfam" id="PF14145"/>
    </source>
</evidence>
<sequence>MYARYNVAYKYMCCTALADTELSSTSSWQPLSGLPANSRFANHPAEFALLAADNPSTASTEVLLPENHQLALWEKWLEVSRVLTYLVGSVLFLLGSIYFFPKYSVVWNGKGGLFGSWDFVVGCVLFWIGANLDFIQTIRYNHRTPLRQVLRAFTALFNYMATSIFILGGLYFLPSWYVKSPELGCWAFIIGCVLFCIAAVADVAFICMTHEDPRDSGFRISNVFCWGTLSALGTFAGALCFLIGSWYYMPNFINRVDIGTHYMNAAITFYVFGSVSFIISSAAMGPDIYRAITATRNDKIEK</sequence>
<feature type="transmembrane region" description="Helical" evidence="1">
    <location>
        <begin position="113"/>
        <end position="135"/>
    </location>
</feature>
<dbReference type="EMBL" id="QXGF01000165">
    <property type="protein sequence ID" value="KAE8945260.1"/>
    <property type="molecule type" value="Genomic_DNA"/>
</dbReference>
<feature type="domain" description="YrhK" evidence="2">
    <location>
        <begin position="228"/>
        <end position="281"/>
    </location>
</feature>
<protein>
    <recommendedName>
        <fullName evidence="2">YrhK domain-containing protein</fullName>
    </recommendedName>
</protein>
<evidence type="ECO:0000313" key="9">
    <source>
        <dbReference type="Proteomes" id="UP000437068"/>
    </source>
</evidence>
<feature type="transmembrane region" description="Helical" evidence="1">
    <location>
        <begin position="220"/>
        <end position="247"/>
    </location>
</feature>
<feature type="transmembrane region" description="Helical" evidence="1">
    <location>
        <begin position="186"/>
        <end position="208"/>
    </location>
</feature>
<evidence type="ECO:0000313" key="7">
    <source>
        <dbReference type="EMBL" id="KAE9323118.1"/>
    </source>
</evidence>